<protein>
    <submittedName>
        <fullName evidence="1">Uncharacterized protein</fullName>
    </submittedName>
</protein>
<organism evidence="1 2">
    <name type="scientific">Caenorhabditis japonica</name>
    <dbReference type="NCBI Taxonomy" id="281687"/>
    <lineage>
        <taxon>Eukaryota</taxon>
        <taxon>Metazoa</taxon>
        <taxon>Ecdysozoa</taxon>
        <taxon>Nematoda</taxon>
        <taxon>Chromadorea</taxon>
        <taxon>Rhabditida</taxon>
        <taxon>Rhabditina</taxon>
        <taxon>Rhabditomorpha</taxon>
        <taxon>Rhabditoidea</taxon>
        <taxon>Rhabditidae</taxon>
        <taxon>Peloderinae</taxon>
        <taxon>Caenorhabditis</taxon>
    </lineage>
</organism>
<dbReference type="EnsemblMetazoa" id="CJA35575b.1">
    <property type="protein sequence ID" value="CJA35575b.1"/>
    <property type="gene ID" value="WBGene00211422"/>
</dbReference>
<evidence type="ECO:0000313" key="2">
    <source>
        <dbReference type="Proteomes" id="UP000005237"/>
    </source>
</evidence>
<keyword evidence="2" id="KW-1185">Reference proteome</keyword>
<dbReference type="Proteomes" id="UP000005237">
    <property type="component" value="Unassembled WGS sequence"/>
</dbReference>
<evidence type="ECO:0000313" key="1">
    <source>
        <dbReference type="EnsemblMetazoa" id="CJA35575b.1"/>
    </source>
</evidence>
<name>A0A8R1IN56_CAEJA</name>
<sequence>MILTQKLLDAVRLQHFLVPTRSYSLSGRISIDAASIERRACEAFLDGLDDAIRYNVKDKNPQTCQAAFDEALRQDMLKEDRDAANSQLAPTIALLDEMRSLNENWRNNQRKEQPEG</sequence>
<dbReference type="AlphaFoldDB" id="A0A8R1IN56"/>
<reference evidence="1" key="2">
    <citation type="submission" date="2022-06" db="UniProtKB">
        <authorList>
            <consortium name="EnsemblMetazoa"/>
        </authorList>
    </citation>
    <scope>IDENTIFICATION</scope>
    <source>
        <strain evidence="1">DF5081</strain>
    </source>
</reference>
<proteinExistence type="predicted"/>
<accession>A0A8R1IN56</accession>
<reference evidence="2" key="1">
    <citation type="submission" date="2010-08" db="EMBL/GenBank/DDBJ databases">
        <authorList>
            <consortium name="Caenorhabditis japonica Sequencing Consortium"/>
            <person name="Wilson R.K."/>
        </authorList>
    </citation>
    <scope>NUCLEOTIDE SEQUENCE [LARGE SCALE GENOMIC DNA]</scope>
    <source>
        <strain evidence="2">DF5081</strain>
    </source>
</reference>